<dbReference type="CDD" id="cd05252">
    <property type="entry name" value="CDP_GD_SDR_e"/>
    <property type="match status" value="1"/>
</dbReference>
<dbReference type="Gene3D" id="3.90.25.10">
    <property type="entry name" value="UDP-galactose 4-epimerase, domain 1"/>
    <property type="match status" value="1"/>
</dbReference>
<dbReference type="Gene3D" id="3.40.50.720">
    <property type="entry name" value="NAD(P)-binding Rossmann-like Domain"/>
    <property type="match status" value="1"/>
</dbReference>
<dbReference type="GO" id="GO:0047733">
    <property type="term" value="F:CDP-glucose 4,6-dehydratase activity"/>
    <property type="evidence" value="ECO:0007669"/>
    <property type="project" value="UniProtKB-EC"/>
</dbReference>
<gene>
    <name evidence="2" type="primary">rfbG</name>
    <name evidence="2" type="ORF">ACFO8Q_00080</name>
</gene>
<dbReference type="PANTHER" id="PTHR43000">
    <property type="entry name" value="DTDP-D-GLUCOSE 4,6-DEHYDRATASE-RELATED"/>
    <property type="match status" value="1"/>
</dbReference>
<dbReference type="RefSeq" id="WP_380023426.1">
    <property type="nucleotide sequence ID" value="NZ_JBHSHC010000002.1"/>
</dbReference>
<organism evidence="2 3">
    <name type="scientific">Effusibacillus consociatus</name>
    <dbReference type="NCBI Taxonomy" id="1117041"/>
    <lineage>
        <taxon>Bacteria</taxon>
        <taxon>Bacillati</taxon>
        <taxon>Bacillota</taxon>
        <taxon>Bacilli</taxon>
        <taxon>Bacillales</taxon>
        <taxon>Alicyclobacillaceae</taxon>
        <taxon>Effusibacillus</taxon>
    </lineage>
</organism>
<evidence type="ECO:0000313" key="2">
    <source>
        <dbReference type="EMBL" id="MFC4765804.1"/>
    </source>
</evidence>
<sequence>MLDHAFWNNKKVFVTGHTGFKGSWLCLWLYSLGAKVTGYSLQPPTNPSMFQLCQIDQLVSSITADIRDIKRLRESLFNADPDIVIHMAAQPLVRESYQSPAETYEINVMGTINLFEAVRSAVNQGKRIKSVINVTSDKCYQNREWSWGYRENDSLGGYDPYSSSKACSELITSSYRSSFFHPKEYAKHGVGLASARAGNVIGGGDWAADRLLPDCIRALLTGKEIMIRNPKATRPWQHVLEPVSGYLLLAEKLYQNGPIYAEGWNFGPNDDDVKPVEWIVKEVCEKWGENAGYKIVQGNQPHEAGFLKLDCSKAKWKLGWNPRWDLEHAICKVIEWTRIYRKNQDLKAISLKQIEEYTKASDC</sequence>
<dbReference type="SUPFAM" id="SSF51735">
    <property type="entry name" value="NAD(P)-binding Rossmann-fold domains"/>
    <property type="match status" value="1"/>
</dbReference>
<comment type="caution">
    <text evidence="2">The sequence shown here is derived from an EMBL/GenBank/DDBJ whole genome shotgun (WGS) entry which is preliminary data.</text>
</comment>
<keyword evidence="3" id="KW-1185">Reference proteome</keyword>
<dbReference type="Proteomes" id="UP001596002">
    <property type="component" value="Unassembled WGS sequence"/>
</dbReference>
<dbReference type="InterPro" id="IPR036291">
    <property type="entry name" value="NAD(P)-bd_dom_sf"/>
</dbReference>
<dbReference type="InterPro" id="IPR016040">
    <property type="entry name" value="NAD(P)-bd_dom"/>
</dbReference>
<dbReference type="Pfam" id="PF16363">
    <property type="entry name" value="GDP_Man_Dehyd"/>
    <property type="match status" value="1"/>
</dbReference>
<evidence type="ECO:0000259" key="1">
    <source>
        <dbReference type="Pfam" id="PF16363"/>
    </source>
</evidence>
<dbReference type="NCBIfam" id="TIGR02622">
    <property type="entry name" value="CDP_4_6_dhtase"/>
    <property type="match status" value="1"/>
</dbReference>
<protein>
    <submittedName>
        <fullName evidence="2">CDP-glucose 4,6-dehydratase</fullName>
        <ecNumber evidence="2">4.2.1.45</ecNumber>
    </submittedName>
</protein>
<dbReference type="EC" id="4.2.1.45" evidence="2"/>
<keyword evidence="2" id="KW-0456">Lyase</keyword>
<evidence type="ECO:0000313" key="3">
    <source>
        <dbReference type="Proteomes" id="UP001596002"/>
    </source>
</evidence>
<accession>A0ABV9PWC3</accession>
<name>A0ABV9PWC3_9BACL</name>
<dbReference type="InterPro" id="IPR013445">
    <property type="entry name" value="CDP_4_6_deHydtase"/>
</dbReference>
<proteinExistence type="predicted"/>
<dbReference type="EMBL" id="JBHSHC010000002">
    <property type="protein sequence ID" value="MFC4765804.1"/>
    <property type="molecule type" value="Genomic_DNA"/>
</dbReference>
<reference evidence="3" key="1">
    <citation type="journal article" date="2019" name="Int. J. Syst. Evol. Microbiol.">
        <title>The Global Catalogue of Microorganisms (GCM) 10K type strain sequencing project: providing services to taxonomists for standard genome sequencing and annotation.</title>
        <authorList>
            <consortium name="The Broad Institute Genomics Platform"/>
            <consortium name="The Broad Institute Genome Sequencing Center for Infectious Disease"/>
            <person name="Wu L."/>
            <person name="Ma J."/>
        </authorList>
    </citation>
    <scope>NUCLEOTIDE SEQUENCE [LARGE SCALE GENOMIC DNA]</scope>
    <source>
        <strain evidence="3">WYCCWR 12678</strain>
    </source>
</reference>
<feature type="domain" description="NAD(P)-binding" evidence="1">
    <location>
        <begin position="13"/>
        <end position="330"/>
    </location>
</feature>